<name>A0A1I3GQX5_9PLAN</name>
<comment type="function">
    <text evidence="5">Structural component of flagellum, the bacterial motility apparatus. Part of the rod structure of flagellar basal body.</text>
</comment>
<dbReference type="PANTHER" id="PTHR30435:SF12">
    <property type="entry name" value="FLAGELLAR BASAL BODY ROD PROTEIN FLGB"/>
    <property type="match status" value="1"/>
</dbReference>
<feature type="domain" description="Flagellar basal body rod protein N-terminal" evidence="6">
    <location>
        <begin position="63"/>
        <end position="82"/>
    </location>
</feature>
<organism evidence="7 8">
    <name type="scientific">Planctomicrobium piriforme</name>
    <dbReference type="NCBI Taxonomy" id="1576369"/>
    <lineage>
        <taxon>Bacteria</taxon>
        <taxon>Pseudomonadati</taxon>
        <taxon>Planctomycetota</taxon>
        <taxon>Planctomycetia</taxon>
        <taxon>Planctomycetales</taxon>
        <taxon>Planctomycetaceae</taxon>
        <taxon>Planctomicrobium</taxon>
    </lineage>
</organism>
<comment type="similarity">
    <text evidence="2">Belongs to the flagella basal body rod proteins family.</text>
</comment>
<keyword evidence="7" id="KW-0969">Cilium</keyword>
<dbReference type="Proteomes" id="UP000199518">
    <property type="component" value="Unassembled WGS sequence"/>
</dbReference>
<accession>A0A1I3GQX5</accession>
<dbReference type="InterPro" id="IPR006300">
    <property type="entry name" value="FlgB"/>
</dbReference>
<proteinExistence type="inferred from homology"/>
<dbReference type="EMBL" id="FOQD01000007">
    <property type="protein sequence ID" value="SFI25898.1"/>
    <property type="molecule type" value="Genomic_DNA"/>
</dbReference>
<dbReference type="GO" id="GO:0030694">
    <property type="term" value="C:bacterial-type flagellum basal body, rod"/>
    <property type="evidence" value="ECO:0007669"/>
    <property type="project" value="InterPro"/>
</dbReference>
<evidence type="ECO:0000256" key="5">
    <source>
        <dbReference type="ARBA" id="ARBA00024934"/>
    </source>
</evidence>
<evidence type="ECO:0000256" key="3">
    <source>
        <dbReference type="ARBA" id="ARBA00014376"/>
    </source>
</evidence>
<evidence type="ECO:0000259" key="6">
    <source>
        <dbReference type="Pfam" id="PF00460"/>
    </source>
</evidence>
<keyword evidence="4" id="KW-0975">Bacterial flagellum</keyword>
<protein>
    <recommendedName>
        <fullName evidence="3">Flagellar basal body rod protein FlgB</fullName>
    </recommendedName>
</protein>
<dbReference type="STRING" id="1576369.SAMN05421753_10796"/>
<dbReference type="GO" id="GO:0071978">
    <property type="term" value="P:bacterial-type flagellum-dependent swarming motility"/>
    <property type="evidence" value="ECO:0007669"/>
    <property type="project" value="TreeGrafter"/>
</dbReference>
<comment type="subcellular location">
    <subcellularLocation>
        <location evidence="1">Bacterial flagellum basal body</location>
    </subcellularLocation>
</comment>
<evidence type="ECO:0000313" key="8">
    <source>
        <dbReference type="Proteomes" id="UP000199518"/>
    </source>
</evidence>
<evidence type="ECO:0000256" key="4">
    <source>
        <dbReference type="ARBA" id="ARBA00023143"/>
    </source>
</evidence>
<evidence type="ECO:0000313" key="7">
    <source>
        <dbReference type="EMBL" id="SFI25898.1"/>
    </source>
</evidence>
<dbReference type="NCBIfam" id="TIGR01396">
    <property type="entry name" value="FlgB"/>
    <property type="match status" value="1"/>
</dbReference>
<dbReference type="Pfam" id="PF00460">
    <property type="entry name" value="Flg_bb_rod"/>
    <property type="match status" value="1"/>
</dbReference>
<keyword evidence="7" id="KW-0966">Cell projection</keyword>
<sequence>MGRLGGICWGKNHVLSPDPTFFEERFQSGNADWEEWTDSSGDNDVFLLPAQFSHITELMDASELRQRVISHNLANVNTPGFKRLDVIFEETLAEQVRKGDLTTPAPAAQVRVEQGLPARADGNTVDVDREVSQLNRNAMLFQTYSQLLTAQFDLMRRATRG</sequence>
<evidence type="ECO:0000256" key="2">
    <source>
        <dbReference type="ARBA" id="ARBA00009677"/>
    </source>
</evidence>
<evidence type="ECO:0000256" key="1">
    <source>
        <dbReference type="ARBA" id="ARBA00004117"/>
    </source>
</evidence>
<dbReference type="PANTHER" id="PTHR30435">
    <property type="entry name" value="FLAGELLAR PROTEIN"/>
    <property type="match status" value="1"/>
</dbReference>
<gene>
    <name evidence="7" type="ORF">SAMN05421753_10796</name>
</gene>
<dbReference type="InterPro" id="IPR001444">
    <property type="entry name" value="Flag_bb_rod_N"/>
</dbReference>
<dbReference type="AlphaFoldDB" id="A0A1I3GQX5"/>
<keyword evidence="7" id="KW-0282">Flagellum</keyword>
<keyword evidence="8" id="KW-1185">Reference proteome</keyword>
<reference evidence="8" key="1">
    <citation type="submission" date="2016-10" db="EMBL/GenBank/DDBJ databases">
        <authorList>
            <person name="Varghese N."/>
            <person name="Submissions S."/>
        </authorList>
    </citation>
    <scope>NUCLEOTIDE SEQUENCE [LARGE SCALE GENOMIC DNA]</scope>
    <source>
        <strain evidence="8">DSM 26348</strain>
    </source>
</reference>